<dbReference type="AlphaFoldDB" id="A0A813LG73"/>
<evidence type="ECO:0000313" key="4">
    <source>
        <dbReference type="Proteomes" id="UP000626109"/>
    </source>
</evidence>
<name>A0A813LG73_POLGL</name>
<keyword evidence="5" id="KW-1185">Reference proteome</keyword>
<gene>
    <name evidence="1" type="ORF">PGLA1383_LOCUS40241</name>
    <name evidence="2" type="ORF">PGLA1383_LOCUS48865</name>
    <name evidence="3" type="ORF">PGLA2088_LOCUS43956</name>
</gene>
<accession>A0A813LG73</accession>
<evidence type="ECO:0000313" key="1">
    <source>
        <dbReference type="EMBL" id="CAE8622880.1"/>
    </source>
</evidence>
<evidence type="ECO:0000313" key="2">
    <source>
        <dbReference type="EMBL" id="CAE8632944.1"/>
    </source>
</evidence>
<dbReference type="Gene3D" id="1.20.1050.10">
    <property type="match status" value="1"/>
</dbReference>
<dbReference type="EMBL" id="CAJNNW010034990">
    <property type="protein sequence ID" value="CAE8725046.1"/>
    <property type="molecule type" value="Genomic_DNA"/>
</dbReference>
<proteinExistence type="predicted"/>
<evidence type="ECO:0008006" key="6">
    <source>
        <dbReference type="Google" id="ProtNLM"/>
    </source>
</evidence>
<evidence type="ECO:0000313" key="3">
    <source>
        <dbReference type="EMBL" id="CAE8725046.1"/>
    </source>
</evidence>
<reference evidence="3" key="1">
    <citation type="submission" date="2021-02" db="EMBL/GenBank/DDBJ databases">
        <authorList>
            <person name="Dougan E. K."/>
            <person name="Rhodes N."/>
            <person name="Thang M."/>
            <person name="Chan C."/>
        </authorList>
    </citation>
    <scope>NUCLEOTIDE SEQUENCE</scope>
</reference>
<sequence length="285" mass="31045">MAPAAQQSGGGPHRLRRVLSHLVPAPTAGSEGFVPLEEAAKLSGLRITLIPGVPGIYAECLKNFLDCKGVPYARALHPLMGRGDNQAFLHQLTAQKSLPTMLYNDENPRNSWVEQVVLADKLGKGPSLIPSDPEDRVLMFGLMNELLGEDGIVWRKRLLFGQSAFTAKYGWSDSAATEAPAKIAESLRVFTEQLRKQQEAGSKYLIGNSLCALDIYFATCSYMLAPPGPDMLPRTKENKGLLMSFASNPPEVQAVLDSSPFLIEYRDRVLKTHCVIPADLGGTPL</sequence>
<protein>
    <recommendedName>
        <fullName evidence="6">Glutathione transferase</fullName>
    </recommendedName>
</protein>
<dbReference type="SUPFAM" id="SSF47616">
    <property type="entry name" value="GST C-terminal domain-like"/>
    <property type="match status" value="1"/>
</dbReference>
<evidence type="ECO:0000313" key="5">
    <source>
        <dbReference type="Proteomes" id="UP000654075"/>
    </source>
</evidence>
<dbReference type="InterPro" id="IPR036282">
    <property type="entry name" value="Glutathione-S-Trfase_C_sf"/>
</dbReference>
<dbReference type="Gene3D" id="3.40.30.10">
    <property type="entry name" value="Glutaredoxin"/>
    <property type="match status" value="1"/>
</dbReference>
<dbReference type="Proteomes" id="UP000626109">
    <property type="component" value="Unassembled WGS sequence"/>
</dbReference>
<dbReference type="EMBL" id="CAJNNV010028075">
    <property type="protein sequence ID" value="CAE8622880.1"/>
    <property type="molecule type" value="Genomic_DNA"/>
</dbReference>
<organism evidence="3 4">
    <name type="scientific">Polarella glacialis</name>
    <name type="common">Dinoflagellate</name>
    <dbReference type="NCBI Taxonomy" id="89957"/>
    <lineage>
        <taxon>Eukaryota</taxon>
        <taxon>Sar</taxon>
        <taxon>Alveolata</taxon>
        <taxon>Dinophyceae</taxon>
        <taxon>Suessiales</taxon>
        <taxon>Suessiaceae</taxon>
        <taxon>Polarella</taxon>
    </lineage>
</organism>
<dbReference type="EMBL" id="CAJNNV010030565">
    <property type="protein sequence ID" value="CAE8632944.1"/>
    <property type="molecule type" value="Genomic_DNA"/>
</dbReference>
<comment type="caution">
    <text evidence="3">The sequence shown here is derived from an EMBL/GenBank/DDBJ whole genome shotgun (WGS) entry which is preliminary data.</text>
</comment>
<dbReference type="Proteomes" id="UP000654075">
    <property type="component" value="Unassembled WGS sequence"/>
</dbReference>